<evidence type="ECO:0000313" key="2">
    <source>
        <dbReference type="Proteomes" id="UP000314294"/>
    </source>
</evidence>
<dbReference type="AlphaFoldDB" id="A0A4Z2GMA1"/>
<proteinExistence type="predicted"/>
<gene>
    <name evidence="1" type="ORF">EYF80_035485</name>
</gene>
<protein>
    <submittedName>
        <fullName evidence="1">Uncharacterized protein</fullName>
    </submittedName>
</protein>
<accession>A0A4Z2GMA1</accession>
<keyword evidence="2" id="KW-1185">Reference proteome</keyword>
<sequence length="99" mass="11096">MSSNVRPEEGGCVFMSVSITFSPSPANRYSNVKYIMGRKTAAVGIQPPSYYRTDEEKIDVRRRGLRAVTSELDAGRKWKRSVQILIAAVKAIGFRKTNK</sequence>
<comment type="caution">
    <text evidence="1">The sequence shown here is derived from an EMBL/GenBank/DDBJ whole genome shotgun (WGS) entry which is preliminary data.</text>
</comment>
<dbReference type="Proteomes" id="UP000314294">
    <property type="component" value="Unassembled WGS sequence"/>
</dbReference>
<organism evidence="1 2">
    <name type="scientific">Liparis tanakae</name>
    <name type="common">Tanaka's snailfish</name>
    <dbReference type="NCBI Taxonomy" id="230148"/>
    <lineage>
        <taxon>Eukaryota</taxon>
        <taxon>Metazoa</taxon>
        <taxon>Chordata</taxon>
        <taxon>Craniata</taxon>
        <taxon>Vertebrata</taxon>
        <taxon>Euteleostomi</taxon>
        <taxon>Actinopterygii</taxon>
        <taxon>Neopterygii</taxon>
        <taxon>Teleostei</taxon>
        <taxon>Neoteleostei</taxon>
        <taxon>Acanthomorphata</taxon>
        <taxon>Eupercaria</taxon>
        <taxon>Perciformes</taxon>
        <taxon>Cottioidei</taxon>
        <taxon>Cottales</taxon>
        <taxon>Liparidae</taxon>
        <taxon>Liparis</taxon>
    </lineage>
</organism>
<reference evidence="1 2" key="1">
    <citation type="submission" date="2019-03" db="EMBL/GenBank/DDBJ databases">
        <title>First draft genome of Liparis tanakae, snailfish: a comprehensive survey of snailfish specific genes.</title>
        <authorList>
            <person name="Kim W."/>
            <person name="Song I."/>
            <person name="Jeong J.-H."/>
            <person name="Kim D."/>
            <person name="Kim S."/>
            <person name="Ryu S."/>
            <person name="Song J.Y."/>
            <person name="Lee S.K."/>
        </authorList>
    </citation>
    <scope>NUCLEOTIDE SEQUENCE [LARGE SCALE GENOMIC DNA]</scope>
    <source>
        <tissue evidence="1">Muscle</tissue>
    </source>
</reference>
<evidence type="ECO:0000313" key="1">
    <source>
        <dbReference type="EMBL" id="TNN54335.1"/>
    </source>
</evidence>
<dbReference type="EMBL" id="SRLO01000488">
    <property type="protein sequence ID" value="TNN54335.1"/>
    <property type="molecule type" value="Genomic_DNA"/>
</dbReference>
<name>A0A4Z2GMA1_9TELE</name>